<dbReference type="AlphaFoldDB" id="Q1D0T3"/>
<evidence type="ECO:0000256" key="4">
    <source>
        <dbReference type="ARBA" id="ARBA00012216"/>
    </source>
</evidence>
<dbReference type="STRING" id="246197.MXAN_5601"/>
<keyword evidence="8 16" id="KW-0067">ATP-binding</keyword>
<dbReference type="PANTHER" id="PTHR23132:SF23">
    <property type="entry name" value="D-ALANINE--D-ALANINE LIGASE B"/>
    <property type="match status" value="1"/>
</dbReference>
<dbReference type="GO" id="GO:0009252">
    <property type="term" value="P:peptidoglycan biosynthetic process"/>
    <property type="evidence" value="ECO:0007669"/>
    <property type="project" value="UniProtKB-UniRule"/>
</dbReference>
<reference evidence="18 19" key="1">
    <citation type="journal article" date="2006" name="Proc. Natl. Acad. Sci. U.S.A.">
        <title>Evolution of sensory complexity recorded in a myxobacterial genome.</title>
        <authorList>
            <person name="Goldman B.S."/>
            <person name="Nierman W.C."/>
            <person name="Kaiser D."/>
            <person name="Slater S.C."/>
            <person name="Durkin A.S."/>
            <person name="Eisen J.A."/>
            <person name="Ronning C.M."/>
            <person name="Barbazuk W.B."/>
            <person name="Blanchard M."/>
            <person name="Field C."/>
            <person name="Halling C."/>
            <person name="Hinkle G."/>
            <person name="Iartchuk O."/>
            <person name="Kim H.S."/>
            <person name="Mackenzie C."/>
            <person name="Madupu R."/>
            <person name="Miller N."/>
            <person name="Shvartsbeyn A."/>
            <person name="Sullivan S.A."/>
            <person name="Vaudin M."/>
            <person name="Wiegand R."/>
            <person name="Kaplan H.B."/>
        </authorList>
    </citation>
    <scope>NUCLEOTIDE SEQUENCE [LARGE SCALE GENOMIC DNA]</scope>
    <source>
        <strain evidence="19">DK1622</strain>
    </source>
</reference>
<dbReference type="EnsemblBacteria" id="ABF90004">
    <property type="protein sequence ID" value="ABF90004"/>
    <property type="gene ID" value="MXAN_5601"/>
</dbReference>
<evidence type="ECO:0000256" key="1">
    <source>
        <dbReference type="ARBA" id="ARBA00001936"/>
    </source>
</evidence>
<dbReference type="HOGENOM" id="CLU_039268_2_0_7"/>
<dbReference type="GO" id="GO:0046872">
    <property type="term" value="F:metal ion binding"/>
    <property type="evidence" value="ECO:0007669"/>
    <property type="project" value="UniProtKB-KW"/>
</dbReference>
<dbReference type="EC" id="6.3.2.4" evidence="4 13"/>
<evidence type="ECO:0000256" key="5">
    <source>
        <dbReference type="ARBA" id="ARBA00022490"/>
    </source>
</evidence>
<dbReference type="Gene3D" id="3.30.470.20">
    <property type="entry name" value="ATP-grasp fold, B domain"/>
    <property type="match status" value="1"/>
</dbReference>
<dbReference type="Proteomes" id="UP000002402">
    <property type="component" value="Chromosome"/>
</dbReference>
<dbReference type="InterPro" id="IPR016185">
    <property type="entry name" value="PreATP-grasp_dom_sf"/>
</dbReference>
<name>Q1D0T3_MYXXD</name>
<dbReference type="SMART" id="SM01209">
    <property type="entry name" value="GARS_A"/>
    <property type="match status" value="1"/>
</dbReference>
<dbReference type="GO" id="GO:0005524">
    <property type="term" value="F:ATP binding"/>
    <property type="evidence" value="ECO:0007669"/>
    <property type="project" value="UniProtKB-UniRule"/>
</dbReference>
<dbReference type="InterPro" id="IPR011095">
    <property type="entry name" value="Dala_Dala_lig_C"/>
</dbReference>
<keyword evidence="10 13" id="KW-0573">Peptidoglycan synthesis</keyword>
<feature type="domain" description="ATP-grasp" evidence="17">
    <location>
        <begin position="114"/>
        <end position="312"/>
    </location>
</feature>
<comment type="function">
    <text evidence="13">Cell wall formation.</text>
</comment>
<dbReference type="GO" id="GO:0008716">
    <property type="term" value="F:D-alanine-D-alanine ligase activity"/>
    <property type="evidence" value="ECO:0007669"/>
    <property type="project" value="UniProtKB-UniRule"/>
</dbReference>
<dbReference type="InterPro" id="IPR005905">
    <property type="entry name" value="D_ala_D_ala"/>
</dbReference>
<gene>
    <name evidence="13" type="primary">ddl</name>
    <name evidence="18" type="ordered locus">MXAN_5601</name>
</gene>
<keyword evidence="7 16" id="KW-0547">Nucleotide-binding</keyword>
<evidence type="ECO:0000256" key="6">
    <source>
        <dbReference type="ARBA" id="ARBA00022598"/>
    </source>
</evidence>
<sequence length="318" mass="33573">MTPNRGAFTKDELKQKRVGVLLGGMSAERDVSLRTGEAVSGALRGLGYDVVEIDVGRDLPARLAAEKVDVAWLAVHGRYGEDGCLQGLLESLFIPYTGSGVLASALGMDKVYAKQVYVAHGIPTPAYRSFKDAASALAAADSLPFPFPVVVKPSREGSSVGVHICKTRDAYEAAVTDAAKYAGTLLVEQFVKGREVQGGVLDDEALGVIEVRAAREFYDYDAKYKAGTGTQYLFPAPLPPDQYARVNEVCLAAHQALGCSGGSRSDVIVTDGGDVFLLETNTLPGMTASSLLPKIAAGRGIDFPALCERLLLGACLKA</sequence>
<evidence type="ECO:0000313" key="18">
    <source>
        <dbReference type="EMBL" id="ABF90004.1"/>
    </source>
</evidence>
<dbReference type="KEGG" id="mxa:MXAN_5601"/>
<accession>Q1D0T3</accession>
<dbReference type="SUPFAM" id="SSF56059">
    <property type="entry name" value="Glutathione synthetase ATP-binding domain-like"/>
    <property type="match status" value="1"/>
</dbReference>
<dbReference type="NCBIfam" id="NF002378">
    <property type="entry name" value="PRK01372.1"/>
    <property type="match status" value="1"/>
</dbReference>
<comment type="catalytic activity">
    <reaction evidence="12 13">
        <text>2 D-alanine + ATP = D-alanyl-D-alanine + ADP + phosphate + H(+)</text>
        <dbReference type="Rhea" id="RHEA:11224"/>
        <dbReference type="ChEBI" id="CHEBI:15378"/>
        <dbReference type="ChEBI" id="CHEBI:30616"/>
        <dbReference type="ChEBI" id="CHEBI:43474"/>
        <dbReference type="ChEBI" id="CHEBI:57416"/>
        <dbReference type="ChEBI" id="CHEBI:57822"/>
        <dbReference type="ChEBI" id="CHEBI:456216"/>
        <dbReference type="EC" id="6.3.2.4"/>
    </reaction>
</comment>
<keyword evidence="9 13" id="KW-0133">Cell shape</keyword>
<feature type="binding site" evidence="15">
    <location>
        <position position="266"/>
    </location>
    <ligand>
        <name>Mg(2+)</name>
        <dbReference type="ChEBI" id="CHEBI:18420"/>
        <label>1</label>
    </ligand>
</feature>
<keyword evidence="6 13" id="KW-0436">Ligase</keyword>
<keyword evidence="15" id="KW-0479">Metal-binding</keyword>
<comment type="similarity">
    <text evidence="3 13">Belongs to the D-alanine--D-alanine ligase family.</text>
</comment>
<dbReference type="Gene3D" id="3.30.1490.20">
    <property type="entry name" value="ATP-grasp fold, A domain"/>
    <property type="match status" value="1"/>
</dbReference>
<evidence type="ECO:0000256" key="8">
    <source>
        <dbReference type="ARBA" id="ARBA00022840"/>
    </source>
</evidence>
<dbReference type="OrthoDB" id="9813261at2"/>
<dbReference type="HAMAP" id="MF_00047">
    <property type="entry name" value="Dala_Dala_lig"/>
    <property type="match status" value="1"/>
</dbReference>
<keyword evidence="15" id="KW-0464">Manganese</keyword>
<evidence type="ECO:0000256" key="16">
    <source>
        <dbReference type="PROSITE-ProRule" id="PRU00409"/>
    </source>
</evidence>
<evidence type="ECO:0000256" key="10">
    <source>
        <dbReference type="ARBA" id="ARBA00022984"/>
    </source>
</evidence>
<evidence type="ECO:0000256" key="11">
    <source>
        <dbReference type="ARBA" id="ARBA00023316"/>
    </source>
</evidence>
<dbReference type="NCBIfam" id="TIGR01205">
    <property type="entry name" value="D_ala_D_alaTIGR"/>
    <property type="match status" value="1"/>
</dbReference>
<feature type="binding site" evidence="15">
    <location>
        <position position="279"/>
    </location>
    <ligand>
        <name>Mg(2+)</name>
        <dbReference type="ChEBI" id="CHEBI:18420"/>
        <label>1</label>
    </ligand>
</feature>
<dbReference type="eggNOG" id="COG1181">
    <property type="taxonomic scope" value="Bacteria"/>
</dbReference>
<evidence type="ECO:0000256" key="14">
    <source>
        <dbReference type="PIRSR" id="PIRSR039102-1"/>
    </source>
</evidence>
<dbReference type="PROSITE" id="PS50975">
    <property type="entry name" value="ATP_GRASP"/>
    <property type="match status" value="1"/>
</dbReference>
<evidence type="ECO:0000259" key="17">
    <source>
        <dbReference type="PROSITE" id="PS50975"/>
    </source>
</evidence>
<evidence type="ECO:0000256" key="12">
    <source>
        <dbReference type="ARBA" id="ARBA00047614"/>
    </source>
</evidence>
<dbReference type="PIRSF" id="PIRSF039102">
    <property type="entry name" value="Ddl/VanB"/>
    <property type="match status" value="1"/>
</dbReference>
<feature type="active site" evidence="14">
    <location>
        <position position="28"/>
    </location>
</feature>
<dbReference type="InterPro" id="IPR011127">
    <property type="entry name" value="Dala_Dala_lig_N"/>
</dbReference>
<dbReference type="InterPro" id="IPR013815">
    <property type="entry name" value="ATP_grasp_subdomain_1"/>
</dbReference>
<proteinExistence type="inferred from homology"/>
<dbReference type="InterPro" id="IPR011761">
    <property type="entry name" value="ATP-grasp"/>
</dbReference>
<dbReference type="InterPro" id="IPR000291">
    <property type="entry name" value="D-Ala_lig_Van_CS"/>
</dbReference>
<protein>
    <recommendedName>
        <fullName evidence="4 13">D-alanine--D-alanine ligase</fullName>
        <ecNumber evidence="4 13">6.3.2.4</ecNumber>
    </recommendedName>
    <alternativeName>
        <fullName evidence="13">D-Ala-D-Ala ligase</fullName>
    </alternativeName>
    <alternativeName>
        <fullName evidence="13">D-alanylalanine synthetase</fullName>
    </alternativeName>
</protein>
<dbReference type="PROSITE" id="PS00844">
    <property type="entry name" value="DALA_DALA_LIGASE_2"/>
    <property type="match status" value="1"/>
</dbReference>
<keyword evidence="5 13" id="KW-0963">Cytoplasm</keyword>
<keyword evidence="19" id="KW-1185">Reference proteome</keyword>
<dbReference type="RefSeq" id="WP_011555555.1">
    <property type="nucleotide sequence ID" value="NC_008095.1"/>
</dbReference>
<comment type="pathway">
    <text evidence="13">Cell wall biogenesis; peptidoglycan biosynthesis.</text>
</comment>
<comment type="subcellular location">
    <subcellularLocation>
        <location evidence="2 13">Cytoplasm</location>
    </subcellularLocation>
</comment>
<dbReference type="GO" id="GO:0008360">
    <property type="term" value="P:regulation of cell shape"/>
    <property type="evidence" value="ECO:0007669"/>
    <property type="project" value="UniProtKB-KW"/>
</dbReference>
<dbReference type="Pfam" id="PF07478">
    <property type="entry name" value="Dala_Dala_lig_C"/>
    <property type="match status" value="1"/>
</dbReference>
<dbReference type="UniPathway" id="UPA00219"/>
<keyword evidence="15" id="KW-0460">Magnesium</keyword>
<evidence type="ECO:0000256" key="15">
    <source>
        <dbReference type="PIRSR" id="PIRSR039102-3"/>
    </source>
</evidence>
<dbReference type="PANTHER" id="PTHR23132">
    <property type="entry name" value="D-ALANINE--D-ALANINE LIGASE"/>
    <property type="match status" value="1"/>
</dbReference>
<comment type="cofactor">
    <cofactor evidence="15">
        <name>Mg(2+)</name>
        <dbReference type="ChEBI" id="CHEBI:18420"/>
    </cofactor>
    <cofactor evidence="15">
        <name>Mn(2+)</name>
        <dbReference type="ChEBI" id="CHEBI:29035"/>
    </cofactor>
    <text evidence="15">Binds 2 magnesium or manganese ions per subunit.</text>
</comment>
<evidence type="ECO:0000256" key="13">
    <source>
        <dbReference type="HAMAP-Rule" id="MF_00047"/>
    </source>
</evidence>
<evidence type="ECO:0000313" key="19">
    <source>
        <dbReference type="Proteomes" id="UP000002402"/>
    </source>
</evidence>
<evidence type="ECO:0000256" key="9">
    <source>
        <dbReference type="ARBA" id="ARBA00022960"/>
    </source>
</evidence>
<dbReference type="Pfam" id="PF01820">
    <property type="entry name" value="Dala_Dala_lig_N"/>
    <property type="match status" value="1"/>
</dbReference>
<keyword evidence="11 13" id="KW-0961">Cell wall biogenesis/degradation</keyword>
<dbReference type="Gene3D" id="3.40.50.20">
    <property type="match status" value="1"/>
</dbReference>
<dbReference type="GO" id="GO:0005737">
    <property type="term" value="C:cytoplasm"/>
    <property type="evidence" value="ECO:0007669"/>
    <property type="project" value="UniProtKB-SubCell"/>
</dbReference>
<dbReference type="PROSITE" id="PS00843">
    <property type="entry name" value="DALA_DALA_LIGASE_1"/>
    <property type="match status" value="1"/>
</dbReference>
<organism evidence="18 19">
    <name type="scientific">Myxococcus xanthus (strain DK1622)</name>
    <dbReference type="NCBI Taxonomy" id="246197"/>
    <lineage>
        <taxon>Bacteria</taxon>
        <taxon>Pseudomonadati</taxon>
        <taxon>Myxococcota</taxon>
        <taxon>Myxococcia</taxon>
        <taxon>Myxococcales</taxon>
        <taxon>Cystobacterineae</taxon>
        <taxon>Myxococcaceae</taxon>
        <taxon>Myxococcus</taxon>
    </lineage>
</organism>
<dbReference type="GO" id="GO:0071555">
    <property type="term" value="P:cell wall organization"/>
    <property type="evidence" value="ECO:0007669"/>
    <property type="project" value="UniProtKB-KW"/>
</dbReference>
<comment type="cofactor">
    <cofactor evidence="1">
        <name>Mn(2+)</name>
        <dbReference type="ChEBI" id="CHEBI:29035"/>
    </cofactor>
</comment>
<evidence type="ECO:0000256" key="7">
    <source>
        <dbReference type="ARBA" id="ARBA00022741"/>
    </source>
</evidence>
<feature type="binding site" evidence="15">
    <location>
        <position position="279"/>
    </location>
    <ligand>
        <name>Mg(2+)</name>
        <dbReference type="ChEBI" id="CHEBI:18420"/>
        <label>2</label>
    </ligand>
</feature>
<dbReference type="SUPFAM" id="SSF52440">
    <property type="entry name" value="PreATP-grasp domain"/>
    <property type="match status" value="1"/>
</dbReference>
<dbReference type="EMBL" id="CP000113">
    <property type="protein sequence ID" value="ABF90004.1"/>
    <property type="molecule type" value="Genomic_DNA"/>
</dbReference>
<evidence type="ECO:0000256" key="3">
    <source>
        <dbReference type="ARBA" id="ARBA00010871"/>
    </source>
</evidence>
<evidence type="ECO:0000256" key="2">
    <source>
        <dbReference type="ARBA" id="ARBA00004496"/>
    </source>
</evidence>
<dbReference type="GeneID" id="41362847"/>
<feature type="active site" evidence="14">
    <location>
        <position position="290"/>
    </location>
</feature>
<feature type="active site" evidence="14">
    <location>
        <position position="158"/>
    </location>
</feature>
<feature type="binding site" evidence="15">
    <location>
        <position position="281"/>
    </location>
    <ligand>
        <name>Mg(2+)</name>
        <dbReference type="ChEBI" id="CHEBI:18420"/>
        <label>2</label>
    </ligand>
</feature>